<dbReference type="SUPFAM" id="SSF56935">
    <property type="entry name" value="Porins"/>
    <property type="match status" value="1"/>
</dbReference>
<dbReference type="eggNOG" id="COG4773">
    <property type="taxonomic scope" value="Bacteria"/>
</dbReference>
<evidence type="ECO:0000256" key="6">
    <source>
        <dbReference type="ARBA" id="ARBA00023237"/>
    </source>
</evidence>
<dbReference type="InterPro" id="IPR032508">
    <property type="entry name" value="FecR_C"/>
</dbReference>
<feature type="signal peptide" evidence="8">
    <location>
        <begin position="1"/>
        <end position="21"/>
    </location>
</feature>
<dbReference type="Gene3D" id="2.60.40.1120">
    <property type="entry name" value="Carboxypeptidase-like, regulatory domain"/>
    <property type="match status" value="1"/>
</dbReference>
<name>A0A0S2KPD5_9BACT</name>
<reference evidence="12" key="1">
    <citation type="submission" date="2015-11" db="EMBL/GenBank/DDBJ databases">
        <authorList>
            <person name="Holder M.E."/>
            <person name="Ajami N.J."/>
            <person name="Petrosino J.F."/>
        </authorList>
    </citation>
    <scope>NUCLEOTIDE SEQUENCE [LARGE SCALE GENOMIC DNA]</scope>
    <source>
        <strain evidence="12">F0113</strain>
    </source>
</reference>
<dbReference type="SUPFAM" id="SSF49464">
    <property type="entry name" value="Carboxypeptidase regulatory domain-like"/>
    <property type="match status" value="1"/>
</dbReference>
<dbReference type="NCBIfam" id="TIGR04056">
    <property type="entry name" value="OMP_RagA_SusC"/>
    <property type="match status" value="1"/>
</dbReference>
<keyword evidence="4 7" id="KW-0812">Transmembrane</keyword>
<dbReference type="InterPro" id="IPR008969">
    <property type="entry name" value="CarboxyPept-like_regulatory"/>
</dbReference>
<dbReference type="eggNOG" id="COG1629">
    <property type="taxonomic scope" value="Bacteria"/>
</dbReference>
<keyword evidence="5 7" id="KW-0472">Membrane</keyword>
<dbReference type="InterPro" id="IPR023997">
    <property type="entry name" value="TonB-dep_OMP_SusC/RagA_CS"/>
</dbReference>
<keyword evidence="6 7" id="KW-0998">Cell outer membrane</keyword>
<dbReference type="Gene3D" id="2.40.170.20">
    <property type="entry name" value="TonB-dependent receptor, beta-barrel domain"/>
    <property type="match status" value="1"/>
</dbReference>
<evidence type="ECO:0000256" key="2">
    <source>
        <dbReference type="ARBA" id="ARBA00022448"/>
    </source>
</evidence>
<dbReference type="NCBIfam" id="TIGR04057">
    <property type="entry name" value="SusC_RagA_signa"/>
    <property type="match status" value="1"/>
</dbReference>
<evidence type="ECO:0000259" key="9">
    <source>
        <dbReference type="Pfam" id="PF07715"/>
    </source>
</evidence>
<comment type="similarity">
    <text evidence="7">Belongs to the TonB-dependent receptor family.</text>
</comment>
<proteinExistence type="inferred from homology"/>
<keyword evidence="8" id="KW-0732">Signal</keyword>
<comment type="subcellular location">
    <subcellularLocation>
        <location evidence="1 7">Cell outer membrane</location>
        <topology evidence="1 7">Multi-pass membrane protein</topology>
    </subcellularLocation>
</comment>
<dbReference type="AlphaFoldDB" id="A0A0S2KPD5"/>
<evidence type="ECO:0000313" key="12">
    <source>
        <dbReference type="Proteomes" id="UP000056252"/>
    </source>
</evidence>
<feature type="domain" description="TonB-dependent receptor plug" evidence="9">
    <location>
        <begin position="200"/>
        <end position="322"/>
    </location>
</feature>
<dbReference type="OrthoDB" id="668629at2"/>
<feature type="domain" description="Protein FecR C-terminal" evidence="10">
    <location>
        <begin position="29"/>
        <end position="95"/>
    </location>
</feature>
<accession>A0A0S2KPD5</accession>
<protein>
    <submittedName>
        <fullName evidence="11">SusC/RagA family TonB-linked outer membrane protein</fullName>
    </submittedName>
</protein>
<dbReference type="Gene3D" id="3.55.50.30">
    <property type="match status" value="1"/>
</dbReference>
<dbReference type="InterPro" id="IPR037066">
    <property type="entry name" value="Plug_dom_sf"/>
</dbReference>
<dbReference type="InterPro" id="IPR036942">
    <property type="entry name" value="Beta-barrel_TonB_sf"/>
</dbReference>
<evidence type="ECO:0000313" key="11">
    <source>
        <dbReference type="EMBL" id="ALO49940.1"/>
    </source>
</evidence>
<keyword evidence="12" id="KW-1185">Reference proteome</keyword>
<gene>
    <name evidence="11" type="ORF">AS203_08725</name>
</gene>
<sequence>MKVFRLTLLLILSLIVLPLCAAQDEPLTIAFRNERLPSVFKRLEKLTAYKFLFAYDDVAAYKVNGQIQKASFKQVMDYVLKDTPLTYDTDGQTVSVILKTALSQKQRTAKVIQGCVLSKEDGEPVIGATVKVIGTKMAVVTDMDGNYHFEISPIGRQLQVSYLGMKTEVVDASSDGRILLTSTTKSLDNVVVTGIFRKSKESFTGAVATIDNEQLRSFKGRDIISTLKNIDPTFNVLENNNFGGDPNHLATVQIRGTSSLPTVEDLKNETRVDLNTPLIILDGVEISLARMRDLNDEDINSVTILKDGSATAIYGSRGANGVVVIESKRPEVGKLRLSYRGGLNIEAPDLTGYDVLNAREKLQLEREAGLYESDFANVEMSLRERYNAMREEVERGVDTYWLSKPLRIGVGHRHNFRVEGGNADGFRYAVSLQYNDVKGVMKGSQRKNFNGAINLVYEHKNLLFTNNLEIGNMVADESPYGSFRNYVYLNPYWTERDERGRMRREFESKNENFFNPAPENPMYNATLDMVNRQKNTVIFNNFNLEWRPWEDLVVRSRFGVSKRFNSRDVFKPAGHTDFKDYSEDKIFRKGKYQYSTGNDFSYDLDITLNYSHRFGNKHTLFVGFDYNLAQQQSELYTFVMEGFPQSKFKMLSMALQYEDKGKPSGTDLLDRRIGLTGNVNYIYDNRYFADLAYRLDGASQFGKNKRFAPFYSFGIGWNINREKFLRDLHWLDRLKIRGSYAVTGAVNFNPYQALATYQYYMSDRYRYWFGTHLMGIANKDLEWQRTYKWNFGLEASILDSRLRFTADIYRNTTDNLLSEMNIPLANGFPSYTANVGKVRNQGFELSVMAYLLRRKDVNWTLSLSAIHETNRILKISDALKEANKELEKRGGSNPNFLYREGQALRTIYVVPSYGIDPSTGRELYRDRFGNATYKWDAADRVACGVEDPKLRGNINTMFNFKRLTLTMSFSYRVGGDIYNSTLVDRVENADLRYNVDRRVYKDRWKRPGDHTFFKDIRDRRQTQMSSRFVQRENLLECQSIQLRYDCPRAWLSSLNIQNMSASFSTDNLFRASSVKQERGLMYPFSHRYVFSLSVIF</sequence>
<dbReference type="PROSITE" id="PS52016">
    <property type="entry name" value="TONB_DEPENDENT_REC_3"/>
    <property type="match status" value="1"/>
</dbReference>
<dbReference type="Proteomes" id="UP000056252">
    <property type="component" value="Chromosome"/>
</dbReference>
<evidence type="ECO:0000256" key="4">
    <source>
        <dbReference type="ARBA" id="ARBA00022692"/>
    </source>
</evidence>
<dbReference type="GO" id="GO:0009279">
    <property type="term" value="C:cell outer membrane"/>
    <property type="evidence" value="ECO:0007669"/>
    <property type="project" value="UniProtKB-SubCell"/>
</dbReference>
<dbReference type="Gene3D" id="2.170.130.10">
    <property type="entry name" value="TonB-dependent receptor, plug domain"/>
    <property type="match status" value="1"/>
</dbReference>
<evidence type="ECO:0000256" key="5">
    <source>
        <dbReference type="ARBA" id="ARBA00023136"/>
    </source>
</evidence>
<evidence type="ECO:0000259" key="10">
    <source>
        <dbReference type="Pfam" id="PF16344"/>
    </source>
</evidence>
<dbReference type="InterPro" id="IPR012910">
    <property type="entry name" value="Plug_dom"/>
</dbReference>
<evidence type="ECO:0000256" key="8">
    <source>
        <dbReference type="SAM" id="SignalP"/>
    </source>
</evidence>
<dbReference type="STRING" id="76123.AS203_08725"/>
<dbReference type="InterPro" id="IPR023996">
    <property type="entry name" value="TonB-dep_OMP_SusC/RagA"/>
</dbReference>
<dbReference type="Pfam" id="PF07715">
    <property type="entry name" value="Plug"/>
    <property type="match status" value="1"/>
</dbReference>
<dbReference type="InterPro" id="IPR039426">
    <property type="entry name" value="TonB-dep_rcpt-like"/>
</dbReference>
<organism evidence="11 12">
    <name type="scientific">Hoylesella enoeca</name>
    <dbReference type="NCBI Taxonomy" id="76123"/>
    <lineage>
        <taxon>Bacteria</taxon>
        <taxon>Pseudomonadati</taxon>
        <taxon>Bacteroidota</taxon>
        <taxon>Bacteroidia</taxon>
        <taxon>Bacteroidales</taxon>
        <taxon>Prevotellaceae</taxon>
        <taxon>Hoylesella</taxon>
    </lineage>
</organism>
<evidence type="ECO:0000256" key="1">
    <source>
        <dbReference type="ARBA" id="ARBA00004571"/>
    </source>
</evidence>
<dbReference type="KEGG" id="peo:AS203_08725"/>
<feature type="chain" id="PRO_5006602040" evidence="8">
    <location>
        <begin position="22"/>
        <end position="1096"/>
    </location>
</feature>
<dbReference type="Pfam" id="PF16344">
    <property type="entry name" value="FecR_C"/>
    <property type="match status" value="1"/>
</dbReference>
<dbReference type="EMBL" id="CP013195">
    <property type="protein sequence ID" value="ALO49940.1"/>
    <property type="molecule type" value="Genomic_DNA"/>
</dbReference>
<evidence type="ECO:0000256" key="7">
    <source>
        <dbReference type="PROSITE-ProRule" id="PRU01360"/>
    </source>
</evidence>
<evidence type="ECO:0000256" key="3">
    <source>
        <dbReference type="ARBA" id="ARBA00022452"/>
    </source>
</evidence>
<dbReference type="Pfam" id="PF13715">
    <property type="entry name" value="CarbopepD_reg_2"/>
    <property type="match status" value="1"/>
</dbReference>
<keyword evidence="3 7" id="KW-1134">Transmembrane beta strand</keyword>
<keyword evidence="2 7" id="KW-0813">Transport</keyword>